<dbReference type="Gene3D" id="3.30.70.2970">
    <property type="entry name" value="Protein of unknown function (DUF541), domain 2"/>
    <property type="match status" value="1"/>
</dbReference>
<sequence>MYQYLPPNRNGLHHKGHLIKVTGEGELLVQPDSASVNVGVITENKELITAQQQNSVEVTKVINSLHGLGIPQNQLQTFDYRIESDYDYDQGKQIFRGYKITHLLQVKIEDLSMIGKVVDTAVKNGVNYVSNVQFKVKNKDSLYQQALALALNNAIEKAKTIAGTLNVTLIPTPTLVMEGGDTNQPFHHHAETFVKGVNSTQFEPGQIVVKASISAEFHYQTQYQAPL</sequence>
<dbReference type="AlphaFoldDB" id="K6DBE6"/>
<dbReference type="PATRIC" id="fig|1117379.3.peg.1659"/>
<dbReference type="PANTHER" id="PTHR34387:SF2">
    <property type="entry name" value="SLR1258 PROTEIN"/>
    <property type="match status" value="1"/>
</dbReference>
<evidence type="ECO:0000313" key="2">
    <source>
        <dbReference type="Proteomes" id="UP000006316"/>
    </source>
</evidence>
<dbReference type="InterPro" id="IPR052022">
    <property type="entry name" value="26kDa_periplasmic_antigen"/>
</dbReference>
<accession>K6DBE6</accession>
<evidence type="ECO:0000313" key="1">
    <source>
        <dbReference type="EMBL" id="EKN69867.1"/>
    </source>
</evidence>
<dbReference type="STRING" id="1117379.BABA_07921"/>
<organism evidence="1 2">
    <name type="scientific">Neobacillus bataviensis LMG 21833</name>
    <dbReference type="NCBI Taxonomy" id="1117379"/>
    <lineage>
        <taxon>Bacteria</taxon>
        <taxon>Bacillati</taxon>
        <taxon>Bacillota</taxon>
        <taxon>Bacilli</taxon>
        <taxon>Bacillales</taxon>
        <taxon>Bacillaceae</taxon>
        <taxon>Neobacillus</taxon>
    </lineage>
</organism>
<comment type="caution">
    <text evidence="1">The sequence shown here is derived from an EMBL/GenBank/DDBJ whole genome shotgun (WGS) entry which is preliminary data.</text>
</comment>
<dbReference type="OrthoDB" id="9785192at2"/>
<dbReference type="Proteomes" id="UP000006316">
    <property type="component" value="Unassembled WGS sequence"/>
</dbReference>
<dbReference type="EMBL" id="AJLS01000053">
    <property type="protein sequence ID" value="EKN69867.1"/>
    <property type="molecule type" value="Genomic_DNA"/>
</dbReference>
<dbReference type="Gene3D" id="3.30.110.170">
    <property type="entry name" value="Protein of unknown function (DUF541), domain 1"/>
    <property type="match status" value="1"/>
</dbReference>
<reference evidence="1 2" key="1">
    <citation type="journal article" date="2012" name="Front. Microbiol.">
        <title>Redundancy and modularity in membrane-associated dissimilatory nitrate reduction in Bacillus.</title>
        <authorList>
            <person name="Heylen K."/>
            <person name="Keltjens J."/>
        </authorList>
    </citation>
    <scope>NUCLEOTIDE SEQUENCE [LARGE SCALE GENOMIC DNA]</scope>
    <source>
        <strain evidence="2">LMG 21833T</strain>
    </source>
</reference>
<dbReference type="Pfam" id="PF04402">
    <property type="entry name" value="SIMPL"/>
    <property type="match status" value="1"/>
</dbReference>
<dbReference type="PANTHER" id="PTHR34387">
    <property type="entry name" value="SLR1258 PROTEIN"/>
    <property type="match status" value="1"/>
</dbReference>
<dbReference type="eggNOG" id="COG2968">
    <property type="taxonomic scope" value="Bacteria"/>
</dbReference>
<gene>
    <name evidence="1" type="ORF">BABA_07921</name>
</gene>
<dbReference type="InterPro" id="IPR007497">
    <property type="entry name" value="SIMPL/DUF541"/>
</dbReference>
<evidence type="ECO:0008006" key="3">
    <source>
        <dbReference type="Google" id="ProtNLM"/>
    </source>
</evidence>
<dbReference type="RefSeq" id="WP_007084607.1">
    <property type="nucleotide sequence ID" value="NZ_AJLS01000053.1"/>
</dbReference>
<keyword evidence="2" id="KW-1185">Reference proteome</keyword>
<protein>
    <recommendedName>
        <fullName evidence="3">DUF541 domain-containing protein</fullName>
    </recommendedName>
</protein>
<dbReference type="GO" id="GO:0006974">
    <property type="term" value="P:DNA damage response"/>
    <property type="evidence" value="ECO:0007669"/>
    <property type="project" value="TreeGrafter"/>
</dbReference>
<proteinExistence type="predicted"/>
<name>K6DBE6_9BACI</name>